<dbReference type="Pfam" id="PF23359">
    <property type="entry name" value="Lsr2_DNA-bd"/>
    <property type="match status" value="1"/>
</dbReference>
<comment type="caution">
    <text evidence="3">The sequence shown here is derived from an EMBL/GenBank/DDBJ whole genome shotgun (WGS) entry which is preliminary data.</text>
</comment>
<organism evidence="3 4">
    <name type="scientific">Streptomyces olivochromogenes</name>
    <dbReference type="NCBI Taxonomy" id="1963"/>
    <lineage>
        <taxon>Bacteria</taxon>
        <taxon>Bacillati</taxon>
        <taxon>Actinomycetota</taxon>
        <taxon>Actinomycetes</taxon>
        <taxon>Kitasatosporales</taxon>
        <taxon>Streptomycetaceae</taxon>
        <taxon>Streptomyces</taxon>
    </lineage>
</organism>
<keyword evidence="1" id="KW-0238">DNA-binding</keyword>
<dbReference type="AlphaFoldDB" id="A0A250VKM9"/>
<dbReference type="GO" id="GO:0003677">
    <property type="term" value="F:DNA binding"/>
    <property type="evidence" value="ECO:0007669"/>
    <property type="project" value="UniProtKB-KW"/>
</dbReference>
<evidence type="ECO:0000256" key="1">
    <source>
        <dbReference type="ARBA" id="ARBA00023125"/>
    </source>
</evidence>
<gene>
    <name evidence="3" type="ORF">SO3561_06288</name>
</gene>
<dbReference type="RefSeq" id="WP_159064491.1">
    <property type="nucleotide sequence ID" value="NZ_BDQI01000015.1"/>
</dbReference>
<evidence type="ECO:0000313" key="4">
    <source>
        <dbReference type="Proteomes" id="UP000217446"/>
    </source>
</evidence>
<dbReference type="Gene3D" id="4.10.320.10">
    <property type="entry name" value="E3-binding domain"/>
    <property type="match status" value="1"/>
</dbReference>
<dbReference type="GO" id="GO:0016746">
    <property type="term" value="F:acyltransferase activity"/>
    <property type="evidence" value="ECO:0007669"/>
    <property type="project" value="InterPro"/>
</dbReference>
<feature type="domain" description="Lsr2 DNA-binding" evidence="2">
    <location>
        <begin position="145"/>
        <end position="177"/>
    </location>
</feature>
<dbReference type="InterPro" id="IPR036625">
    <property type="entry name" value="E3-bd_dom_sf"/>
</dbReference>
<dbReference type="EMBL" id="BDQI01000015">
    <property type="protein sequence ID" value="GAX54735.1"/>
    <property type="molecule type" value="Genomic_DNA"/>
</dbReference>
<sequence length="189" mass="20850">MAQKPVVVTEAEWEKDKENIQRVETPLPGFPDAQPLVTYFKVEYVDDFTEKAAPGGTESVPLLVPVEKERETTELDAEGDTVLNGDGTAKIVTEKYWDFEARELDLSDASIKKLVTALKPFYDKSRERVVSATPRVTASTSGGSGHDLNAIRAWARGAGHEVNDKGRVANRIIDLYYTNNPGVKRPDAS</sequence>
<proteinExistence type="predicted"/>
<evidence type="ECO:0000259" key="2">
    <source>
        <dbReference type="Pfam" id="PF23359"/>
    </source>
</evidence>
<evidence type="ECO:0000313" key="3">
    <source>
        <dbReference type="EMBL" id="GAX54735.1"/>
    </source>
</evidence>
<name>A0A250VKM9_STROL</name>
<keyword evidence="4" id="KW-1185">Reference proteome</keyword>
<dbReference type="InterPro" id="IPR055370">
    <property type="entry name" value="Lsr2_DNA-bd"/>
</dbReference>
<reference evidence="4" key="1">
    <citation type="submission" date="2017-05" db="EMBL/GenBank/DDBJ databases">
        <title>Streptomyces olivochromogenes NBRC 3561 whole genome shotgun sequence.</title>
        <authorList>
            <person name="Dohra H."/>
            <person name="Kodani S."/>
        </authorList>
    </citation>
    <scope>NUCLEOTIDE SEQUENCE [LARGE SCALE GENOMIC DNA]</scope>
    <source>
        <strain evidence="4">NBRC 3561</strain>
    </source>
</reference>
<protein>
    <recommendedName>
        <fullName evidence="2">Lsr2 DNA-binding domain-containing protein</fullName>
    </recommendedName>
</protein>
<dbReference type="Proteomes" id="UP000217446">
    <property type="component" value="Unassembled WGS sequence"/>
</dbReference>
<accession>A0A250VKM9</accession>